<gene>
    <name evidence="1" type="ORF">GP486_005502</name>
</gene>
<dbReference type="AlphaFoldDB" id="A0A9P8L933"/>
<keyword evidence="2" id="KW-1185">Reference proteome</keyword>
<comment type="caution">
    <text evidence="1">The sequence shown here is derived from an EMBL/GenBank/DDBJ whole genome shotgun (WGS) entry which is preliminary data.</text>
</comment>
<dbReference type="Gene3D" id="2.120.10.70">
    <property type="entry name" value="Fucose-specific lectin"/>
    <property type="match status" value="1"/>
</dbReference>
<sequence length="201" mass="22578">MNKFSNLVRVKNAAEDAFGSLASVDFQNTTYIFYIGPTLEIWYFTVNNANPLRPSQNGTPIKLPTGQPVDQGYSMFSTVTVLPTMNVVPTPFGFRPVFTPGSKFEYYKYLPLAAGVWNSEIHVFYPEPYGNSHTLAEIVFDGQNWNVGTIPSGTYGLHKSTFLSCSYQSLQQVYQVYYVDPNSNVRGLLWNNNNTWQPGLG</sequence>
<dbReference type="EMBL" id="JAGHQM010001038">
    <property type="protein sequence ID" value="KAH0556710.1"/>
    <property type="molecule type" value="Genomic_DNA"/>
</dbReference>
<dbReference type="SUPFAM" id="SSF89372">
    <property type="entry name" value="Fucose-specific lectin"/>
    <property type="match status" value="1"/>
</dbReference>
<protein>
    <submittedName>
        <fullName evidence="1">Uncharacterized protein</fullName>
    </submittedName>
</protein>
<accession>A0A9P8L933</accession>
<name>A0A9P8L933_9PEZI</name>
<proteinExistence type="predicted"/>
<organism evidence="1 2">
    <name type="scientific">Trichoglossum hirsutum</name>
    <dbReference type="NCBI Taxonomy" id="265104"/>
    <lineage>
        <taxon>Eukaryota</taxon>
        <taxon>Fungi</taxon>
        <taxon>Dikarya</taxon>
        <taxon>Ascomycota</taxon>
        <taxon>Pezizomycotina</taxon>
        <taxon>Geoglossomycetes</taxon>
        <taxon>Geoglossales</taxon>
        <taxon>Geoglossaceae</taxon>
        <taxon>Trichoglossum</taxon>
    </lineage>
</organism>
<evidence type="ECO:0000313" key="2">
    <source>
        <dbReference type="Proteomes" id="UP000750711"/>
    </source>
</evidence>
<reference evidence="1" key="1">
    <citation type="submission" date="2021-03" db="EMBL/GenBank/DDBJ databases">
        <title>Comparative genomics and phylogenomic investigation of the class Geoglossomycetes provide insights into ecological specialization and systematics.</title>
        <authorList>
            <person name="Melie T."/>
            <person name="Pirro S."/>
            <person name="Miller A.N."/>
            <person name="Quandt A."/>
        </authorList>
    </citation>
    <scope>NUCLEOTIDE SEQUENCE</scope>
    <source>
        <strain evidence="1">CAQ_001_2017</strain>
    </source>
</reference>
<evidence type="ECO:0000313" key="1">
    <source>
        <dbReference type="EMBL" id="KAH0556710.1"/>
    </source>
</evidence>
<dbReference type="Proteomes" id="UP000750711">
    <property type="component" value="Unassembled WGS sequence"/>
</dbReference>